<dbReference type="EMBL" id="JAGMUV010000008">
    <property type="protein sequence ID" value="KAH7146173.1"/>
    <property type="molecule type" value="Genomic_DNA"/>
</dbReference>
<dbReference type="Proteomes" id="UP000738349">
    <property type="component" value="Unassembled WGS sequence"/>
</dbReference>
<reference evidence="2" key="1">
    <citation type="journal article" date="2021" name="Nat. Commun.">
        <title>Genetic determinants of endophytism in the Arabidopsis root mycobiome.</title>
        <authorList>
            <person name="Mesny F."/>
            <person name="Miyauchi S."/>
            <person name="Thiergart T."/>
            <person name="Pickel B."/>
            <person name="Atanasova L."/>
            <person name="Karlsson M."/>
            <person name="Huettel B."/>
            <person name="Barry K.W."/>
            <person name="Haridas S."/>
            <person name="Chen C."/>
            <person name="Bauer D."/>
            <person name="Andreopoulos W."/>
            <person name="Pangilinan J."/>
            <person name="LaButti K."/>
            <person name="Riley R."/>
            <person name="Lipzen A."/>
            <person name="Clum A."/>
            <person name="Drula E."/>
            <person name="Henrissat B."/>
            <person name="Kohler A."/>
            <person name="Grigoriev I.V."/>
            <person name="Martin F.M."/>
            <person name="Hacquard S."/>
        </authorList>
    </citation>
    <scope>NUCLEOTIDE SEQUENCE</scope>
    <source>
        <strain evidence="2">MPI-CAGE-AT-0147</strain>
    </source>
</reference>
<dbReference type="SUPFAM" id="SSF52540">
    <property type="entry name" value="P-loop containing nucleoside triphosphate hydrolases"/>
    <property type="match status" value="1"/>
</dbReference>
<sequence>MEEPSASDRFAVTIEHLPPYEASTRSWELKISRGDSLATAKLTDPFTDDDEEDLKWALEEYALSQPFEKGRAVNVHQKIANYAQKVFGQLRESIYAVLPAGTANQPIVLLITAPPDEGSLHRIHWESLEYLDEVKIFIRRQIGGRQTTAPISSPLVTRKKIQLFLLTARSITDEEEDVSYTLVSRVVSRIISALPDSSQTTLHLVRPGTFNALKRALKDNSDPDASTIVHFDCHGSVSNGTSYLSFLSKDDNGRLSSVDSKRIGKLLAQHHVSMVIMNACDSARAGHGVSADLAAALLQQGIPYVVGMRKKLLTSSAPPLLEHLYRNLFVSRMDPFSAMYHTRRRLHTIRTRTAVLSVEVEVDDYLIPVLYEQDIQTEESSLLPAGTGVTTRTLGTSRDKPGPESRTVMVGRDFDLLRVETTLTLQSSIIELTGVLGCGKTHFLQHASRWWKATNFIDVVLWHDKPGKLTPFSVAYTIHQQANIKDSSQQVDPDQVIQGALKWMSENRCLLVIDQVDQQIQSMNEQEKKDFVEFLQQIDEKKTFVVIALGKWNETTLDFPPLELPTLSDNATHELALATAKSRRTFDLQTVSDRAFFQQCMAITGNLPLLAVMTGNWLGAHLDATPETVFTHLVCGGGFEAMQAHPPARRLVEYLKSRLATLRTNEERIALLSLAPNIRRLRKSSDDLHDRLVLLGVLPDNPTPFGDGQLDFLMRTLLSGASTNLPFRSGGYYEWNNLINSLRNDGLIFDHNDVYWSVHPLLPFTLQHVLQLPETKDILSLERAYEAFLGQYRSMSEKWMAQNPLSVLLGTGSGPQAYPDKAASALQEDFLNCYSAVRICISWGPKRWHPVMPWRLIQFAGELTPCPPPGFNNAKRLVLVDLLKQYLAQYDRTSMIDFCGLCYRHSLELGGNRKPINGDSCVSSRTAVGGSLALSRYYFFRSSTSDDFRLQLKKTESLFQGFNHWFSQDQTDQDTLNMAGQIQLLSSLASLGPRDWPDLESAAAQLQAATSNFSTSSPSDTVGQYGLATSRMLSELVSLANANQGAQPASEQSVATLSRNTKEVGRLYDAFREDYRQPIPSFAALMGMNQGDPAAFENVHPSTATDLMSLSRPRVGMDSALDSAMLSNLGRLQELGDEGGQIKTLVGMAQGAVKGENWADALVHLQTTINLLRDSEPGLFSKSRQVRNGKELQLAVLFNWAAWAAGNLNKTVQCQEYLMKAYDLCSFEGNSPTHRIFLLAILNGLLHYGGEPIPGRECHPLAFPWLVELAMIRYDRSLTRTIMAALFNVDQLDAERGVGLNACQDMLEEERDGTLFERLYLCFLSTIFCKSSDERKDRLIFITEVTGAPIDQLCELLKDISGALNTHMEEITARAGRGEDEPLYREAERVVFGKDEDCTGFTFLPKWERKALRTTWPS</sequence>
<keyword evidence="3" id="KW-1185">Reference proteome</keyword>
<accession>A0A9P9EWZ8</accession>
<name>A0A9P9EWZ8_9HYPO</name>
<dbReference type="Pfam" id="PF12770">
    <property type="entry name" value="CHAT"/>
    <property type="match status" value="1"/>
</dbReference>
<dbReference type="InterPro" id="IPR027417">
    <property type="entry name" value="P-loop_NTPase"/>
</dbReference>
<dbReference type="Gene3D" id="3.40.50.300">
    <property type="entry name" value="P-loop containing nucleotide triphosphate hydrolases"/>
    <property type="match status" value="1"/>
</dbReference>
<evidence type="ECO:0000313" key="3">
    <source>
        <dbReference type="Proteomes" id="UP000738349"/>
    </source>
</evidence>
<gene>
    <name evidence="2" type="ORF">EDB81DRAFT_856654</name>
</gene>
<protein>
    <recommendedName>
        <fullName evidence="1">CHAT domain-containing protein</fullName>
    </recommendedName>
</protein>
<proteinExistence type="predicted"/>
<comment type="caution">
    <text evidence="2">The sequence shown here is derived from an EMBL/GenBank/DDBJ whole genome shotgun (WGS) entry which is preliminary data.</text>
</comment>
<feature type="domain" description="CHAT" evidence="1">
    <location>
        <begin position="189"/>
        <end position="346"/>
    </location>
</feature>
<evidence type="ECO:0000313" key="2">
    <source>
        <dbReference type="EMBL" id="KAH7146173.1"/>
    </source>
</evidence>
<dbReference type="InterPro" id="IPR024983">
    <property type="entry name" value="CHAT_dom"/>
</dbReference>
<dbReference type="OrthoDB" id="5104171at2759"/>
<organism evidence="2 3">
    <name type="scientific">Dactylonectria macrodidyma</name>
    <dbReference type="NCBI Taxonomy" id="307937"/>
    <lineage>
        <taxon>Eukaryota</taxon>
        <taxon>Fungi</taxon>
        <taxon>Dikarya</taxon>
        <taxon>Ascomycota</taxon>
        <taxon>Pezizomycotina</taxon>
        <taxon>Sordariomycetes</taxon>
        <taxon>Hypocreomycetidae</taxon>
        <taxon>Hypocreales</taxon>
        <taxon>Nectriaceae</taxon>
        <taxon>Dactylonectria</taxon>
    </lineage>
</organism>
<evidence type="ECO:0000259" key="1">
    <source>
        <dbReference type="Pfam" id="PF12770"/>
    </source>
</evidence>